<dbReference type="Gene3D" id="2.120.10.30">
    <property type="entry name" value="TolB, C-terminal domain"/>
    <property type="match status" value="2"/>
</dbReference>
<dbReference type="EMBL" id="CP093442">
    <property type="protein sequence ID" value="UOF01782.1"/>
    <property type="molecule type" value="Genomic_DNA"/>
</dbReference>
<dbReference type="Proteomes" id="UP000830116">
    <property type="component" value="Chromosome"/>
</dbReference>
<accession>A0ABY4CA39</accession>
<sequence>MKNILVFLSILFFILGCGRGPSPLLRVGQAPIFDFPLYVSSGDGTGTIFKFEQDGSKSTFVTGLNDPKGVATDKFNNLWVVEAGSSQLIKVDLSSKAVTVVRTGLNIPTVVAVDSFGEAYVTQEGLNNVIRASDGKVMASYNSRATALAFGVNDLMLVGLYDESKVFWGKEQTSPNTSVTEPVMIATDATGRVFVAEGAATNAKVYRFHQQNPDGKTTVADGLNGATGIAVDAVGNIYIAEPGASRIVLATYDNQLYNWSSIVAPQYMTFTQY</sequence>
<organism evidence="1 2">
    <name type="scientific">Bdellovibrio reynosensis</name>
    <dbReference type="NCBI Taxonomy" id="2835041"/>
    <lineage>
        <taxon>Bacteria</taxon>
        <taxon>Pseudomonadati</taxon>
        <taxon>Bdellovibrionota</taxon>
        <taxon>Bdellovibrionia</taxon>
        <taxon>Bdellovibrionales</taxon>
        <taxon>Pseudobdellovibrionaceae</taxon>
        <taxon>Bdellovibrio</taxon>
    </lineage>
</organism>
<proteinExistence type="predicted"/>
<evidence type="ECO:0008006" key="3">
    <source>
        <dbReference type="Google" id="ProtNLM"/>
    </source>
</evidence>
<evidence type="ECO:0000313" key="1">
    <source>
        <dbReference type="EMBL" id="UOF01782.1"/>
    </source>
</evidence>
<dbReference type="PROSITE" id="PS51257">
    <property type="entry name" value="PROKAR_LIPOPROTEIN"/>
    <property type="match status" value="1"/>
</dbReference>
<dbReference type="SUPFAM" id="SSF101898">
    <property type="entry name" value="NHL repeat"/>
    <property type="match status" value="1"/>
</dbReference>
<dbReference type="InterPro" id="IPR050952">
    <property type="entry name" value="TRIM-NHL_E3_ligases"/>
</dbReference>
<dbReference type="RefSeq" id="WP_243538386.1">
    <property type="nucleotide sequence ID" value="NZ_CP093442.1"/>
</dbReference>
<gene>
    <name evidence="1" type="ORF">MNR06_02295</name>
</gene>
<dbReference type="PANTHER" id="PTHR24104:SF25">
    <property type="entry name" value="PROTEIN LIN-41"/>
    <property type="match status" value="1"/>
</dbReference>
<reference evidence="1" key="1">
    <citation type="submission" date="2022-03" db="EMBL/GenBank/DDBJ databases">
        <title>Genome Identification and Characterization of new species Bdellovibrio reynosense LBG001 sp. nov. from a Mexico soil sample.</title>
        <authorList>
            <person name="Camilli A."/>
            <person name="Ajao Y."/>
            <person name="Guo X."/>
        </authorList>
    </citation>
    <scope>NUCLEOTIDE SEQUENCE</scope>
    <source>
        <strain evidence="1">LBG001</strain>
    </source>
</reference>
<keyword evidence="2" id="KW-1185">Reference proteome</keyword>
<dbReference type="InterPro" id="IPR011042">
    <property type="entry name" value="6-blade_b-propeller_TolB-like"/>
</dbReference>
<name>A0ABY4CA39_9BACT</name>
<dbReference type="PANTHER" id="PTHR24104">
    <property type="entry name" value="E3 UBIQUITIN-PROTEIN LIGASE NHLRC1-RELATED"/>
    <property type="match status" value="1"/>
</dbReference>
<protein>
    <recommendedName>
        <fullName evidence="3">SMP-30/Gluconolactonase/LRE-like region domain-containing protein</fullName>
    </recommendedName>
</protein>
<evidence type="ECO:0000313" key="2">
    <source>
        <dbReference type="Proteomes" id="UP000830116"/>
    </source>
</evidence>